<evidence type="ECO:0000256" key="2">
    <source>
        <dbReference type="SAM" id="SignalP"/>
    </source>
</evidence>
<dbReference type="AlphaFoldDB" id="A0A7K3M449"/>
<reference evidence="3 4" key="1">
    <citation type="submission" date="2019-11" db="EMBL/GenBank/DDBJ databases">
        <authorList>
            <person name="Li X.-J."/>
            <person name="Feng X.-M."/>
        </authorList>
    </citation>
    <scope>NUCLEOTIDE SEQUENCE [LARGE SCALE GENOMIC DNA]</scope>
    <source>
        <strain evidence="3 4">XMNu-373</strain>
    </source>
</reference>
<protein>
    <submittedName>
        <fullName evidence="3">Uncharacterized protein</fullName>
    </submittedName>
</protein>
<proteinExistence type="predicted"/>
<evidence type="ECO:0000256" key="1">
    <source>
        <dbReference type="SAM" id="MobiDB-lite"/>
    </source>
</evidence>
<evidence type="ECO:0000313" key="4">
    <source>
        <dbReference type="Proteomes" id="UP000460435"/>
    </source>
</evidence>
<keyword evidence="4" id="KW-1185">Reference proteome</keyword>
<name>A0A7K3M449_9ACTN</name>
<dbReference type="EMBL" id="WLZY01000004">
    <property type="protein sequence ID" value="NDL58025.1"/>
    <property type="molecule type" value="Genomic_DNA"/>
</dbReference>
<dbReference type="RefSeq" id="WP_162450721.1">
    <property type="nucleotide sequence ID" value="NZ_WLZY01000004.1"/>
</dbReference>
<feature type="chain" id="PRO_5038777071" evidence="2">
    <location>
        <begin position="22"/>
        <end position="368"/>
    </location>
</feature>
<feature type="signal peptide" evidence="2">
    <location>
        <begin position="1"/>
        <end position="21"/>
    </location>
</feature>
<gene>
    <name evidence="3" type="ORF">F7O44_13175</name>
</gene>
<accession>A0A7K3M449</accession>
<dbReference type="Proteomes" id="UP000460435">
    <property type="component" value="Unassembled WGS sequence"/>
</dbReference>
<comment type="caution">
    <text evidence="3">The sequence shown here is derived from an EMBL/GenBank/DDBJ whole genome shotgun (WGS) entry which is preliminary data.</text>
</comment>
<organism evidence="3 4">
    <name type="scientific">Phytoactinopolyspora mesophila</name>
    <dbReference type="NCBI Taxonomy" id="2650750"/>
    <lineage>
        <taxon>Bacteria</taxon>
        <taxon>Bacillati</taxon>
        <taxon>Actinomycetota</taxon>
        <taxon>Actinomycetes</taxon>
        <taxon>Jiangellales</taxon>
        <taxon>Jiangellaceae</taxon>
        <taxon>Phytoactinopolyspora</taxon>
    </lineage>
</organism>
<keyword evidence="2" id="KW-0732">Signal</keyword>
<sequence>MNRRMRTTMWAALGMTGLVLAGCSDDDSATSNRGEMSESGGEESPLAEYMGSSTIGFGGSSVVAVAGFGDQEPTDEDRQRYRRVQELVAECMQEEGFEYVPTSLDDVSAGVSRFEDAYALEPEEFAKEYGYGISTLMFGPAEGDGTPDDPNQAIRAELSESAQEAYDLALWGDVPTMAVSVDDDGTVRDESLGDQVDLDGADTGCMGKAGDEVYGESTFDAEEFDHSQFDSLWNEIAALQDRIRRDPRIEDALADWRGCMADAGYADFDAPDDAQSAVFDRMMEASSSGDAETGFVVGDSADTIDPAVLREVQEYEIDVATADFTCNQDHFDETYREVAHQMEQEFVDANREELERYRDWLAESGAAG</sequence>
<dbReference type="PROSITE" id="PS51257">
    <property type="entry name" value="PROKAR_LIPOPROTEIN"/>
    <property type="match status" value="1"/>
</dbReference>
<evidence type="ECO:0000313" key="3">
    <source>
        <dbReference type="EMBL" id="NDL58025.1"/>
    </source>
</evidence>
<feature type="region of interest" description="Disordered" evidence="1">
    <location>
        <begin position="26"/>
        <end position="45"/>
    </location>
</feature>